<feature type="domain" description="Class II aldolase/adducin N-terminal" evidence="9">
    <location>
        <begin position="7"/>
        <end position="195"/>
    </location>
</feature>
<evidence type="ECO:0000256" key="2">
    <source>
        <dbReference type="ARBA" id="ARBA00001947"/>
    </source>
</evidence>
<name>A0A345CVP3_9GAMM</name>
<dbReference type="NCBIfam" id="NF009003">
    <property type="entry name" value="PRK12348.1"/>
    <property type="match status" value="1"/>
</dbReference>
<evidence type="ECO:0000256" key="8">
    <source>
        <dbReference type="ARBA" id="ARBA00023277"/>
    </source>
</evidence>
<comment type="catalytic activity">
    <reaction evidence="1">
        <text>L-ribulose 5-phosphate = D-xylulose 5-phosphate</text>
        <dbReference type="Rhea" id="RHEA:22368"/>
        <dbReference type="ChEBI" id="CHEBI:57737"/>
        <dbReference type="ChEBI" id="CHEBI:58226"/>
        <dbReference type="EC" id="5.1.3.4"/>
    </reaction>
</comment>
<keyword evidence="7" id="KW-0413">Isomerase</keyword>
<accession>A0A345CVP3</accession>
<dbReference type="GO" id="GO:0019323">
    <property type="term" value="P:pentose catabolic process"/>
    <property type="evidence" value="ECO:0007669"/>
    <property type="project" value="TreeGrafter"/>
</dbReference>
<dbReference type="GO" id="GO:0005829">
    <property type="term" value="C:cytosol"/>
    <property type="evidence" value="ECO:0007669"/>
    <property type="project" value="TreeGrafter"/>
</dbReference>
<gene>
    <name evidence="10" type="ORF">AV903_18035</name>
</gene>
<dbReference type="RefSeq" id="WP_233479698.1">
    <property type="nucleotide sequence ID" value="NZ_CP013970.1"/>
</dbReference>
<dbReference type="GO" id="GO:0046872">
    <property type="term" value="F:metal ion binding"/>
    <property type="evidence" value="ECO:0007669"/>
    <property type="project" value="UniProtKB-KW"/>
</dbReference>
<reference evidence="10 11" key="1">
    <citation type="submission" date="2016-01" db="EMBL/GenBank/DDBJ databases">
        <authorList>
            <person name="Oliw E.H."/>
        </authorList>
    </citation>
    <scope>NUCLEOTIDE SEQUENCE [LARGE SCALE GENOMIC DNA]</scope>
    <source>
        <strain evidence="10 11">MDcuke</strain>
    </source>
</reference>
<dbReference type="NCBIfam" id="NF006047">
    <property type="entry name" value="PRK08193.1"/>
    <property type="match status" value="1"/>
</dbReference>
<dbReference type="SUPFAM" id="SSF53639">
    <property type="entry name" value="AraD/HMP-PK domain-like"/>
    <property type="match status" value="1"/>
</dbReference>
<dbReference type="EC" id="5.1.3.4" evidence="4"/>
<proteinExistence type="inferred from homology"/>
<comment type="similarity">
    <text evidence="3">Belongs to the aldolase class II family. AraD/FucA subfamily.</text>
</comment>
<protein>
    <recommendedName>
        <fullName evidence="4">L-ribulose-5-phosphate 4-epimerase</fullName>
        <ecNumber evidence="4">5.1.3.4</ecNumber>
    </recommendedName>
</protein>
<dbReference type="Gene3D" id="3.40.225.10">
    <property type="entry name" value="Class II aldolase/adducin N-terminal domain"/>
    <property type="match status" value="1"/>
</dbReference>
<evidence type="ECO:0000259" key="9">
    <source>
        <dbReference type="SMART" id="SM01007"/>
    </source>
</evidence>
<keyword evidence="8" id="KW-0119">Carbohydrate metabolism</keyword>
<evidence type="ECO:0000256" key="3">
    <source>
        <dbReference type="ARBA" id="ARBA00010037"/>
    </source>
</evidence>
<organism evidence="10 11">
    <name type="scientific">Erwinia tracheiphila</name>
    <dbReference type="NCBI Taxonomy" id="65700"/>
    <lineage>
        <taxon>Bacteria</taxon>
        <taxon>Pseudomonadati</taxon>
        <taxon>Pseudomonadota</taxon>
        <taxon>Gammaproteobacteria</taxon>
        <taxon>Enterobacterales</taxon>
        <taxon>Erwiniaceae</taxon>
        <taxon>Erwinia</taxon>
    </lineage>
</organism>
<dbReference type="GO" id="GO:0016832">
    <property type="term" value="F:aldehyde-lyase activity"/>
    <property type="evidence" value="ECO:0007669"/>
    <property type="project" value="TreeGrafter"/>
</dbReference>
<dbReference type="InterPro" id="IPR036409">
    <property type="entry name" value="Aldolase_II/adducin_N_sf"/>
</dbReference>
<evidence type="ECO:0000256" key="1">
    <source>
        <dbReference type="ARBA" id="ARBA00001726"/>
    </source>
</evidence>
<keyword evidence="6" id="KW-0862">Zinc</keyword>
<dbReference type="InterPro" id="IPR001303">
    <property type="entry name" value="Aldolase_II/adducin_N"/>
</dbReference>
<evidence type="ECO:0000313" key="11">
    <source>
        <dbReference type="Proteomes" id="UP000264980"/>
    </source>
</evidence>
<sequence>MTERLKHRVYRANMTLPECGLVKLTWGNVSAVDRQRGLVVIKPSGVPYGEMKVSDMVVVDLQGKQVEGSRNPSSDTATHLELYARFPDVGGIVHTHSTWATSWAHAGAPIPASGTTHADYFAGEIPCTRPLSREEVNGDYELETGRVIAATIGTTDPLHMPGILVSQHGPFCWGKTPEIAVQNAVVLEEVAKMAWITGTLNRQTPVMDSYLLNKHFTRKHGPNAYYGQK</sequence>
<dbReference type="Pfam" id="PF00596">
    <property type="entry name" value="Aldolase_II"/>
    <property type="match status" value="1"/>
</dbReference>
<evidence type="ECO:0000313" key="10">
    <source>
        <dbReference type="EMBL" id="AXF77510.1"/>
    </source>
</evidence>
<evidence type="ECO:0000256" key="4">
    <source>
        <dbReference type="ARBA" id="ARBA00013186"/>
    </source>
</evidence>
<evidence type="ECO:0000256" key="6">
    <source>
        <dbReference type="ARBA" id="ARBA00022833"/>
    </source>
</evidence>
<dbReference type="InterPro" id="IPR050197">
    <property type="entry name" value="Aldolase_class_II_sugar_metab"/>
</dbReference>
<dbReference type="Proteomes" id="UP000264980">
    <property type="component" value="Chromosome"/>
</dbReference>
<comment type="cofactor">
    <cofactor evidence="2">
        <name>Zn(2+)</name>
        <dbReference type="ChEBI" id="CHEBI:29105"/>
    </cofactor>
</comment>
<dbReference type="EMBL" id="CP013970">
    <property type="protein sequence ID" value="AXF77510.1"/>
    <property type="molecule type" value="Genomic_DNA"/>
</dbReference>
<dbReference type="GO" id="GO:0008742">
    <property type="term" value="F:L-ribulose-phosphate 4-epimerase activity"/>
    <property type="evidence" value="ECO:0007669"/>
    <property type="project" value="UniProtKB-EC"/>
</dbReference>
<dbReference type="AlphaFoldDB" id="A0A345CVP3"/>
<dbReference type="SMART" id="SM01007">
    <property type="entry name" value="Aldolase_II"/>
    <property type="match status" value="1"/>
</dbReference>
<evidence type="ECO:0000256" key="5">
    <source>
        <dbReference type="ARBA" id="ARBA00022723"/>
    </source>
</evidence>
<dbReference type="FunFam" id="3.40.225.10:FF:000001">
    <property type="entry name" value="L-ribulose-5-phosphate 4-epimerase UlaF"/>
    <property type="match status" value="1"/>
</dbReference>
<dbReference type="PANTHER" id="PTHR22789:SF9">
    <property type="entry name" value="L-RIBULOSE-5-PHOSPHATE 4-EPIMERASE ULAF"/>
    <property type="match status" value="1"/>
</dbReference>
<dbReference type="CDD" id="cd00398">
    <property type="entry name" value="Aldolase_II"/>
    <property type="match status" value="1"/>
</dbReference>
<evidence type="ECO:0000256" key="7">
    <source>
        <dbReference type="ARBA" id="ARBA00023235"/>
    </source>
</evidence>
<keyword evidence="5" id="KW-0479">Metal-binding</keyword>
<dbReference type="PANTHER" id="PTHR22789">
    <property type="entry name" value="FUCULOSE PHOSPHATE ALDOLASE"/>
    <property type="match status" value="1"/>
</dbReference>